<feature type="domain" description="TLDc" evidence="10">
    <location>
        <begin position="188"/>
        <end position="362"/>
    </location>
</feature>
<dbReference type="Pfam" id="PF07534">
    <property type="entry name" value="TLD"/>
    <property type="match status" value="1"/>
</dbReference>
<comment type="subcellular location">
    <subcellularLocation>
        <location evidence="3">Cytoplasm</location>
    </subcellularLocation>
    <subcellularLocation>
        <location evidence="2">Lysosome</location>
    </subcellularLocation>
    <subcellularLocation>
        <location evidence="1">Membrane</location>
    </subcellularLocation>
</comment>
<sequence>MGANQSGNSKIKADFMLVDLSSAQIEHAEQKLKSIASGKPYLDKVTFEKTYQSTMGILTSKIYDKLKENDKGNKERVQITKILCLADRIHGTSSSLVEALLALFADFNTALREVIHSFGLSNSLSEWEQQAFLDYVNAEPPKDPKDQRTCTNFVDRTQLIAAVARSVFAPLVFVQVKPLEPTLNGGESQLLPKASLIAINSKLLYKYQDEWTLLFSRYVFCALLKPSKVSCSILHGSSFSTMVKRIDGEGRCVVVVESAKGNVFGCYASEGFESGPRYKGTAMSFLFQARPQINVFFPKHDQGKYAYLNFQQETMPNGLGMGGSGEIWPFFMREDYGSGTCQKNCTSFEPCWIAGEANFQIK</sequence>
<keyword evidence="12" id="KW-1185">Reference proteome</keyword>
<keyword evidence="6" id="KW-0458">Lysosome</keyword>
<evidence type="ECO:0000256" key="2">
    <source>
        <dbReference type="ARBA" id="ARBA00004371"/>
    </source>
</evidence>
<dbReference type="InterPro" id="IPR006571">
    <property type="entry name" value="TLDc_dom"/>
</dbReference>
<dbReference type="PANTHER" id="PTHR23354">
    <property type="entry name" value="NUCLEOLAR PROTEIN 7/ESTROGEN RECEPTOR COACTIVATOR-RELATED"/>
    <property type="match status" value="1"/>
</dbReference>
<evidence type="ECO:0000256" key="4">
    <source>
        <dbReference type="ARBA" id="ARBA00022490"/>
    </source>
</evidence>
<dbReference type="GO" id="GO:0006979">
    <property type="term" value="P:response to oxidative stress"/>
    <property type="evidence" value="ECO:0007669"/>
    <property type="project" value="TreeGrafter"/>
</dbReference>
<organism evidence="11 12">
    <name type="scientific">Diploscapter pachys</name>
    <dbReference type="NCBI Taxonomy" id="2018661"/>
    <lineage>
        <taxon>Eukaryota</taxon>
        <taxon>Metazoa</taxon>
        <taxon>Ecdysozoa</taxon>
        <taxon>Nematoda</taxon>
        <taxon>Chromadorea</taxon>
        <taxon>Rhabditida</taxon>
        <taxon>Rhabditina</taxon>
        <taxon>Rhabditomorpha</taxon>
        <taxon>Rhabditoidea</taxon>
        <taxon>Rhabditidae</taxon>
        <taxon>Diploscapter</taxon>
    </lineage>
</organism>
<accession>A0A2A2KDN2</accession>
<keyword evidence="5" id="KW-0472">Membrane</keyword>
<dbReference type="EMBL" id="LIAE01008849">
    <property type="protein sequence ID" value="PAV72085.1"/>
    <property type="molecule type" value="Genomic_DNA"/>
</dbReference>
<gene>
    <name evidence="11" type="ORF">WR25_20776</name>
</gene>
<dbReference type="STRING" id="2018661.A0A2A2KDN2"/>
<evidence type="ECO:0000313" key="11">
    <source>
        <dbReference type="EMBL" id="PAV72084.1"/>
    </source>
</evidence>
<evidence type="ECO:0000313" key="12">
    <source>
        <dbReference type="Proteomes" id="UP000218231"/>
    </source>
</evidence>
<dbReference type="OrthoDB" id="289228at2759"/>
<evidence type="ECO:0000256" key="8">
    <source>
        <dbReference type="ARBA" id="ARBA00041780"/>
    </source>
</evidence>
<evidence type="ECO:0000259" key="10">
    <source>
        <dbReference type="SMART" id="SM00584"/>
    </source>
</evidence>
<dbReference type="GO" id="GO:0005764">
    <property type="term" value="C:lysosome"/>
    <property type="evidence" value="ECO:0007669"/>
    <property type="project" value="UniProtKB-SubCell"/>
</dbReference>
<keyword evidence="4" id="KW-0963">Cytoplasm</keyword>
<dbReference type="AlphaFoldDB" id="A0A2A2KDN2"/>
<evidence type="ECO:0000256" key="1">
    <source>
        <dbReference type="ARBA" id="ARBA00004370"/>
    </source>
</evidence>
<dbReference type="Proteomes" id="UP000218231">
    <property type="component" value="Unassembled WGS sequence"/>
</dbReference>
<evidence type="ECO:0000256" key="6">
    <source>
        <dbReference type="ARBA" id="ARBA00023228"/>
    </source>
</evidence>
<evidence type="ECO:0000256" key="9">
    <source>
        <dbReference type="ARBA" id="ARBA00042134"/>
    </source>
</evidence>
<evidence type="ECO:0000256" key="5">
    <source>
        <dbReference type="ARBA" id="ARBA00023136"/>
    </source>
</evidence>
<comment type="caution">
    <text evidence="11">The sequence shown here is derived from an EMBL/GenBank/DDBJ whole genome shotgun (WGS) entry which is preliminary data.</text>
</comment>
<dbReference type="PANTHER" id="PTHR23354:SF131">
    <property type="entry name" value="MTOR-ASSOCIATED PROTEIN MEAK7"/>
    <property type="match status" value="1"/>
</dbReference>
<dbReference type="GO" id="GO:0016020">
    <property type="term" value="C:membrane"/>
    <property type="evidence" value="ECO:0007669"/>
    <property type="project" value="UniProtKB-SubCell"/>
</dbReference>
<protein>
    <recommendedName>
        <fullName evidence="7">MTOR-associated protein MEAK7</fullName>
    </recommendedName>
    <alternativeName>
        <fullName evidence="9">TBC/LysM-associated domain-containing protein 1</fullName>
    </alternativeName>
    <alternativeName>
        <fullName evidence="8">TLD domain-containing protein 1</fullName>
    </alternativeName>
</protein>
<evidence type="ECO:0000256" key="7">
    <source>
        <dbReference type="ARBA" id="ARBA00039594"/>
    </source>
</evidence>
<proteinExistence type="predicted"/>
<reference evidence="11 12" key="1">
    <citation type="journal article" date="2017" name="Curr. Biol.">
        <title>Genome architecture and evolution of a unichromosomal asexual nematode.</title>
        <authorList>
            <person name="Fradin H."/>
            <person name="Zegar C."/>
            <person name="Gutwein M."/>
            <person name="Lucas J."/>
            <person name="Kovtun M."/>
            <person name="Corcoran D."/>
            <person name="Baugh L.R."/>
            <person name="Kiontke K."/>
            <person name="Gunsalus K."/>
            <person name="Fitch D.H."/>
            <person name="Piano F."/>
        </authorList>
    </citation>
    <scope>NUCLEOTIDE SEQUENCE [LARGE SCALE GENOMIC DNA]</scope>
    <source>
        <strain evidence="11">PF1309</strain>
    </source>
</reference>
<dbReference type="GO" id="GO:0005634">
    <property type="term" value="C:nucleus"/>
    <property type="evidence" value="ECO:0007669"/>
    <property type="project" value="TreeGrafter"/>
</dbReference>
<dbReference type="SMART" id="SM00584">
    <property type="entry name" value="TLDc"/>
    <property type="match status" value="1"/>
</dbReference>
<evidence type="ECO:0000256" key="3">
    <source>
        <dbReference type="ARBA" id="ARBA00004496"/>
    </source>
</evidence>
<name>A0A2A2KDN2_9BILA</name>
<dbReference type="EMBL" id="LIAE01008849">
    <property type="protein sequence ID" value="PAV72084.1"/>
    <property type="molecule type" value="Genomic_DNA"/>
</dbReference>